<dbReference type="Pfam" id="PF01757">
    <property type="entry name" value="Acyl_transf_3"/>
    <property type="match status" value="1"/>
</dbReference>
<dbReference type="GO" id="GO:0005886">
    <property type="term" value="C:plasma membrane"/>
    <property type="evidence" value="ECO:0007669"/>
    <property type="project" value="UniProtKB-SubCell"/>
</dbReference>
<keyword evidence="5 7" id="KW-1133">Transmembrane helix</keyword>
<feature type="transmembrane region" description="Helical" evidence="7">
    <location>
        <begin position="314"/>
        <end position="334"/>
    </location>
</feature>
<keyword evidence="10" id="KW-1185">Reference proteome</keyword>
<feature type="transmembrane region" description="Helical" evidence="7">
    <location>
        <begin position="81"/>
        <end position="104"/>
    </location>
</feature>
<feature type="transmembrane region" description="Helical" evidence="7">
    <location>
        <begin position="226"/>
        <end position="246"/>
    </location>
</feature>
<gene>
    <name evidence="9" type="ORF">Aargi30884_01310</name>
</gene>
<dbReference type="PANTHER" id="PTHR40074">
    <property type="entry name" value="O-ACETYLTRANSFERASE WECH"/>
    <property type="match status" value="1"/>
</dbReference>
<evidence type="ECO:0000256" key="6">
    <source>
        <dbReference type="ARBA" id="ARBA00023136"/>
    </source>
</evidence>
<protein>
    <recommendedName>
        <fullName evidence="8">Acyltransferase 3 domain-containing protein</fullName>
    </recommendedName>
</protein>
<dbReference type="Proteomes" id="UP000464754">
    <property type="component" value="Chromosome"/>
</dbReference>
<evidence type="ECO:0000256" key="3">
    <source>
        <dbReference type="ARBA" id="ARBA00022475"/>
    </source>
</evidence>
<dbReference type="EMBL" id="AP019695">
    <property type="protein sequence ID" value="BBK21228.1"/>
    <property type="molecule type" value="Genomic_DNA"/>
</dbReference>
<dbReference type="InterPro" id="IPR002656">
    <property type="entry name" value="Acyl_transf_3_dom"/>
</dbReference>
<evidence type="ECO:0000256" key="5">
    <source>
        <dbReference type="ARBA" id="ARBA00022989"/>
    </source>
</evidence>
<evidence type="ECO:0000313" key="10">
    <source>
        <dbReference type="Proteomes" id="UP000464754"/>
    </source>
</evidence>
<reference evidence="10" key="1">
    <citation type="submission" date="2019-05" db="EMBL/GenBank/DDBJ databases">
        <title>Complete genome sequencing of Absiella argi strain JCM 30884.</title>
        <authorList>
            <person name="Sakamoto M."/>
            <person name="Murakami T."/>
            <person name="Mori H."/>
        </authorList>
    </citation>
    <scope>NUCLEOTIDE SEQUENCE [LARGE SCALE GENOMIC DNA]</scope>
    <source>
        <strain evidence="10">JCM 30884</strain>
    </source>
</reference>
<dbReference type="RefSeq" id="WP_163051244.1">
    <property type="nucleotide sequence ID" value="NZ_AP019695.1"/>
</dbReference>
<sequence>MERKNYYALDVAKFISAFLVICIHTAPLATISLDANFILVQIIARLAVPLFFIISGFLFFTKINTNREWNDAENRYQLKHYLYRIFKIYIIWTILYLPFSYLLIRGQNDFGMALAQYIKDFFFNGSYYHLWFLPALLFGMCIVYFLRSHFSMRMTIGISMVLYLIGMAGNIYPEVLESIPGISTVYDAYTSIFSTTRNGFFFAPIFLSLGAYYAQHRREVSHNSKMTLLGFVVSFAGLCIECFYLRKAGFMHDLASMYLFLIPAVSFLFAFLLQLEWRDRPIYKMLRILSLLIYVSHIMFVVVLFALLPNAGNLLIYVLSCILSLVFSICVYGFSKKWRIFKHLY</sequence>
<evidence type="ECO:0000256" key="4">
    <source>
        <dbReference type="ARBA" id="ARBA00022692"/>
    </source>
</evidence>
<accession>A0A6N4TE71</accession>
<name>A0A6N4TE71_9FIRM</name>
<keyword evidence="3" id="KW-1003">Cell membrane</keyword>
<evidence type="ECO:0000256" key="1">
    <source>
        <dbReference type="ARBA" id="ARBA00004651"/>
    </source>
</evidence>
<evidence type="ECO:0000259" key="8">
    <source>
        <dbReference type="Pfam" id="PF01757"/>
    </source>
</evidence>
<feature type="transmembrane region" description="Helical" evidence="7">
    <location>
        <begin position="258"/>
        <end position="277"/>
    </location>
</feature>
<feature type="domain" description="Acyltransferase 3" evidence="8">
    <location>
        <begin position="7"/>
        <end position="332"/>
    </location>
</feature>
<feature type="transmembrane region" description="Helical" evidence="7">
    <location>
        <begin position="192"/>
        <end position="214"/>
    </location>
</feature>
<feature type="transmembrane region" description="Helical" evidence="7">
    <location>
        <begin position="12"/>
        <end position="31"/>
    </location>
</feature>
<evidence type="ECO:0000256" key="2">
    <source>
        <dbReference type="ARBA" id="ARBA00007400"/>
    </source>
</evidence>
<dbReference type="AlphaFoldDB" id="A0A6N4TE71"/>
<evidence type="ECO:0000313" key="9">
    <source>
        <dbReference type="EMBL" id="BBK21228.1"/>
    </source>
</evidence>
<comment type="subcellular location">
    <subcellularLocation>
        <location evidence="1">Cell membrane</location>
        <topology evidence="1">Multi-pass membrane protein</topology>
    </subcellularLocation>
</comment>
<feature type="transmembrane region" description="Helical" evidence="7">
    <location>
        <begin position="37"/>
        <end position="60"/>
    </location>
</feature>
<evidence type="ECO:0000256" key="7">
    <source>
        <dbReference type="SAM" id="Phobius"/>
    </source>
</evidence>
<organism evidence="9 10">
    <name type="scientific">Amedibacterium intestinale</name>
    <dbReference type="NCBI Taxonomy" id="2583452"/>
    <lineage>
        <taxon>Bacteria</taxon>
        <taxon>Bacillati</taxon>
        <taxon>Bacillota</taxon>
        <taxon>Erysipelotrichia</taxon>
        <taxon>Erysipelotrichales</taxon>
        <taxon>Erysipelotrichaceae</taxon>
        <taxon>Amedibacterium</taxon>
    </lineage>
</organism>
<dbReference type="GO" id="GO:0016413">
    <property type="term" value="F:O-acetyltransferase activity"/>
    <property type="evidence" value="ECO:0007669"/>
    <property type="project" value="TreeGrafter"/>
</dbReference>
<comment type="similarity">
    <text evidence="2">Belongs to the acyltransferase 3 family.</text>
</comment>
<keyword evidence="4 7" id="KW-0812">Transmembrane</keyword>
<dbReference type="KEGG" id="aarg:Aargi30884_01310"/>
<dbReference type="GO" id="GO:0009246">
    <property type="term" value="P:enterobacterial common antigen biosynthetic process"/>
    <property type="evidence" value="ECO:0007669"/>
    <property type="project" value="TreeGrafter"/>
</dbReference>
<proteinExistence type="inferred from homology"/>
<dbReference type="PANTHER" id="PTHR40074:SF2">
    <property type="entry name" value="O-ACETYLTRANSFERASE WECH"/>
    <property type="match status" value="1"/>
</dbReference>
<feature type="transmembrane region" description="Helical" evidence="7">
    <location>
        <begin position="289"/>
        <end position="308"/>
    </location>
</feature>
<feature type="transmembrane region" description="Helical" evidence="7">
    <location>
        <begin position="153"/>
        <end position="172"/>
    </location>
</feature>
<feature type="transmembrane region" description="Helical" evidence="7">
    <location>
        <begin position="127"/>
        <end position="146"/>
    </location>
</feature>
<keyword evidence="6 7" id="KW-0472">Membrane</keyword>